<keyword evidence="2" id="KW-0813">Transport</keyword>
<gene>
    <name evidence="12" type="ORF">X805_02260</name>
</gene>
<dbReference type="AlphaFoldDB" id="A0A059KSP0"/>
<dbReference type="Pfam" id="PF00005">
    <property type="entry name" value="ABC_tran"/>
    <property type="match status" value="1"/>
</dbReference>
<proteinExistence type="predicted"/>
<dbReference type="GO" id="GO:0016887">
    <property type="term" value="F:ATP hydrolysis activity"/>
    <property type="evidence" value="ECO:0007669"/>
    <property type="project" value="InterPro"/>
</dbReference>
<dbReference type="InterPro" id="IPR003593">
    <property type="entry name" value="AAA+_ATPase"/>
</dbReference>
<keyword evidence="13" id="KW-1185">Reference proteome</keyword>
<evidence type="ECO:0000259" key="11">
    <source>
        <dbReference type="PROSITE" id="PS50929"/>
    </source>
</evidence>
<evidence type="ECO:0000259" key="10">
    <source>
        <dbReference type="PROSITE" id="PS50893"/>
    </source>
</evidence>
<evidence type="ECO:0000256" key="5">
    <source>
        <dbReference type="ARBA" id="ARBA00022741"/>
    </source>
</evidence>
<organism evidence="12 13">
    <name type="scientific">Sphaerotilus natans subsp. natans DSM 6575</name>
    <dbReference type="NCBI Taxonomy" id="1286631"/>
    <lineage>
        <taxon>Bacteria</taxon>
        <taxon>Pseudomonadati</taxon>
        <taxon>Pseudomonadota</taxon>
        <taxon>Betaproteobacteria</taxon>
        <taxon>Burkholderiales</taxon>
        <taxon>Sphaerotilaceae</taxon>
        <taxon>Sphaerotilus</taxon>
    </lineage>
</organism>
<dbReference type="STRING" id="34103.SAMN05421778_102135"/>
<evidence type="ECO:0000256" key="2">
    <source>
        <dbReference type="ARBA" id="ARBA00022448"/>
    </source>
</evidence>
<feature type="transmembrane region" description="Helical" evidence="9">
    <location>
        <begin position="156"/>
        <end position="177"/>
    </location>
</feature>
<dbReference type="SMART" id="SM00382">
    <property type="entry name" value="AAA"/>
    <property type="match status" value="1"/>
</dbReference>
<dbReference type="eggNOG" id="COG4178">
    <property type="taxonomic scope" value="Bacteria"/>
</dbReference>
<dbReference type="SUPFAM" id="SSF52540">
    <property type="entry name" value="P-loop containing nucleoside triphosphate hydrolases"/>
    <property type="match status" value="1"/>
</dbReference>
<evidence type="ECO:0000256" key="4">
    <source>
        <dbReference type="ARBA" id="ARBA00022692"/>
    </source>
</evidence>
<feature type="transmembrane region" description="Helical" evidence="9">
    <location>
        <begin position="36"/>
        <end position="59"/>
    </location>
</feature>
<keyword evidence="8 9" id="KW-0472">Membrane</keyword>
<dbReference type="GO" id="GO:0140359">
    <property type="term" value="F:ABC-type transporter activity"/>
    <property type="evidence" value="ECO:0007669"/>
    <property type="project" value="InterPro"/>
</dbReference>
<feature type="transmembrane region" description="Helical" evidence="9">
    <location>
        <begin position="79"/>
        <end position="100"/>
    </location>
</feature>
<dbReference type="EMBL" id="AZRA01000005">
    <property type="protein sequence ID" value="KDB54244.1"/>
    <property type="molecule type" value="Genomic_DNA"/>
</dbReference>
<name>A0A059KSP0_9BURK</name>
<dbReference type="Gene3D" id="3.40.50.300">
    <property type="entry name" value="P-loop containing nucleotide triphosphate hydrolases"/>
    <property type="match status" value="1"/>
</dbReference>
<evidence type="ECO:0000256" key="3">
    <source>
        <dbReference type="ARBA" id="ARBA00022475"/>
    </source>
</evidence>
<dbReference type="SUPFAM" id="SSF90123">
    <property type="entry name" value="ABC transporter transmembrane region"/>
    <property type="match status" value="1"/>
</dbReference>
<dbReference type="PANTHER" id="PTHR11384">
    <property type="entry name" value="ATP-BINDING CASSETTE, SUB-FAMILY D MEMBER"/>
    <property type="match status" value="1"/>
</dbReference>
<evidence type="ECO:0000313" key="12">
    <source>
        <dbReference type="EMBL" id="KDB54244.1"/>
    </source>
</evidence>
<sequence length="583" mass="64962">MNRAEPIDHPPVDRRLWWRFVAMARPYWSGAERTHAIGLMALLIVLLLGQTSFNVLFNQQSGEFTSALAAGDAERFWRAIRHFSLLLVVAVPLWACYYFVRDTLGLRWRRWLTTHLLGRYLGHRAFYRLTQQSGAAIDNPDQRIAEDVNSFTGQSLYFLMVLLGALIELVAFTGVLWSISRLLVAFLIVYAVAGTWITIAVFGRPLIGLNFRQLRREADFRFGMVRLREHAEPIAFHEGEHEELGRLRGLFASLYGNARQVLRWQFGLNLFQYGHSFLTMALPSVIIADQVLSGEMEVGRAIQAAGAFSAILGALTLIVQHFESLSRFGAGVNRLHEFSLALDRLEAGGGRSDSRIETLPGRDFALEHVAVMTPQREHLLISDLSLTIRDGHGLLIEGPSGCGKSSLLRAIAGLWTTGSGRIVRPDGDEVMFLPQHPYLGTGTLRDELLYPHPDRPLPDEELRALLREVNLPDLADRVGGLDAVRDWAKVLSTGEQQRLAFARALRSRARFVILDEASSALDAANEALLYARLVAAGSTPVSISHRPALLAYHQQVLRLHGDGGWSLHPARGHRFGEDAARTA</sequence>
<comment type="caution">
    <text evidence="12">The sequence shown here is derived from an EMBL/GenBank/DDBJ whole genome shotgun (WGS) entry which is preliminary data.</text>
</comment>
<evidence type="ECO:0000256" key="1">
    <source>
        <dbReference type="ARBA" id="ARBA00004651"/>
    </source>
</evidence>
<feature type="transmembrane region" description="Helical" evidence="9">
    <location>
        <begin position="183"/>
        <end position="207"/>
    </location>
</feature>
<reference evidence="12 13" key="1">
    <citation type="journal article" date="2014" name="FEMS Microbiol. Ecol.">
        <title>Sphaerotilus natans encrusted with nanoball-shaped Fe(III) oxide minerals formed by nitrate-reducing mixotrophic Fe(II) oxidation.</title>
        <authorList>
            <person name="Park S."/>
            <person name="Kim D.H."/>
            <person name="Lee J.H."/>
            <person name="Hur H.G."/>
        </authorList>
    </citation>
    <scope>NUCLEOTIDE SEQUENCE [LARGE SCALE GENOMIC DNA]</scope>
    <source>
        <strain evidence="12 13">DSM 6575</strain>
    </source>
</reference>
<dbReference type="GO" id="GO:0005886">
    <property type="term" value="C:plasma membrane"/>
    <property type="evidence" value="ECO:0007669"/>
    <property type="project" value="UniProtKB-SubCell"/>
</dbReference>
<dbReference type="InterPro" id="IPR036640">
    <property type="entry name" value="ABC1_TM_sf"/>
</dbReference>
<dbReference type="PANTHER" id="PTHR11384:SF59">
    <property type="entry name" value="LYSOSOMAL COBALAMIN TRANSPORTER ABCD4"/>
    <property type="match status" value="1"/>
</dbReference>
<evidence type="ECO:0000256" key="7">
    <source>
        <dbReference type="ARBA" id="ARBA00022989"/>
    </source>
</evidence>
<dbReference type="GO" id="GO:0005524">
    <property type="term" value="F:ATP binding"/>
    <property type="evidence" value="ECO:0007669"/>
    <property type="project" value="UniProtKB-KW"/>
</dbReference>
<dbReference type="Pfam" id="PF06472">
    <property type="entry name" value="ABC_membrane_2"/>
    <property type="match status" value="1"/>
</dbReference>
<protein>
    <submittedName>
        <fullName evidence="12">ABC transporter</fullName>
    </submittedName>
</protein>
<dbReference type="PATRIC" id="fig|1286631.3.peg.221"/>
<keyword evidence="5" id="KW-0547">Nucleotide-binding</keyword>
<evidence type="ECO:0000256" key="6">
    <source>
        <dbReference type="ARBA" id="ARBA00022840"/>
    </source>
</evidence>
<keyword evidence="6" id="KW-0067">ATP-binding</keyword>
<accession>A0A059KSP0</accession>
<evidence type="ECO:0000313" key="13">
    <source>
        <dbReference type="Proteomes" id="UP000026714"/>
    </source>
</evidence>
<dbReference type="Gene3D" id="1.20.1560.10">
    <property type="entry name" value="ABC transporter type 1, transmembrane domain"/>
    <property type="match status" value="1"/>
</dbReference>
<dbReference type="InterPro" id="IPR050835">
    <property type="entry name" value="ABC_transporter_sub-D"/>
</dbReference>
<dbReference type="RefSeq" id="WP_037477292.1">
    <property type="nucleotide sequence ID" value="NZ_AZRA01000005.1"/>
</dbReference>
<dbReference type="PROSITE" id="PS50929">
    <property type="entry name" value="ABC_TM1F"/>
    <property type="match status" value="1"/>
</dbReference>
<keyword evidence="4 9" id="KW-0812">Transmembrane</keyword>
<keyword evidence="3" id="KW-1003">Cell membrane</keyword>
<dbReference type="InterPro" id="IPR003439">
    <property type="entry name" value="ABC_transporter-like_ATP-bd"/>
</dbReference>
<dbReference type="PROSITE" id="PS50893">
    <property type="entry name" value="ABC_TRANSPORTER_2"/>
    <property type="match status" value="1"/>
</dbReference>
<feature type="domain" description="ABC transporter" evidence="10">
    <location>
        <begin position="364"/>
        <end position="579"/>
    </location>
</feature>
<evidence type="ECO:0000256" key="9">
    <source>
        <dbReference type="SAM" id="Phobius"/>
    </source>
</evidence>
<dbReference type="InterPro" id="IPR027417">
    <property type="entry name" value="P-loop_NTPase"/>
</dbReference>
<dbReference type="CDD" id="cd03223">
    <property type="entry name" value="ABCD_peroxisomal_ALDP"/>
    <property type="match status" value="1"/>
</dbReference>
<dbReference type="Proteomes" id="UP000026714">
    <property type="component" value="Unassembled WGS sequence"/>
</dbReference>
<feature type="domain" description="ABC transmembrane type-1" evidence="11">
    <location>
        <begin position="41"/>
        <end position="327"/>
    </location>
</feature>
<evidence type="ECO:0000256" key="8">
    <source>
        <dbReference type="ARBA" id="ARBA00023136"/>
    </source>
</evidence>
<dbReference type="InterPro" id="IPR011527">
    <property type="entry name" value="ABC1_TM_dom"/>
</dbReference>
<comment type="subcellular location">
    <subcellularLocation>
        <location evidence="1">Cell membrane</location>
        <topology evidence="1">Multi-pass membrane protein</topology>
    </subcellularLocation>
</comment>
<keyword evidence="7 9" id="KW-1133">Transmembrane helix</keyword>